<evidence type="ECO:0000256" key="1">
    <source>
        <dbReference type="SAM" id="Phobius"/>
    </source>
</evidence>
<organism evidence="2 3">
    <name type="scientific">Sphagnum troendelagicum</name>
    <dbReference type="NCBI Taxonomy" id="128251"/>
    <lineage>
        <taxon>Eukaryota</taxon>
        <taxon>Viridiplantae</taxon>
        <taxon>Streptophyta</taxon>
        <taxon>Embryophyta</taxon>
        <taxon>Bryophyta</taxon>
        <taxon>Sphagnophytina</taxon>
        <taxon>Sphagnopsida</taxon>
        <taxon>Sphagnales</taxon>
        <taxon>Sphagnaceae</taxon>
        <taxon>Sphagnum</taxon>
    </lineage>
</organism>
<keyword evidence="1" id="KW-1133">Transmembrane helix</keyword>
<protein>
    <submittedName>
        <fullName evidence="2">Uncharacterized protein</fullName>
    </submittedName>
</protein>
<sequence>MSHLPYEAMASPKTRTVFSHYAIALWRILRLALFFSCLLFSILVSLGYGINQNSTGPIESKSDRNIMKPFSPLQSLLNKDSDAETQLSEADCIMMQTITEQATLELKTLVIAETIVPHTDKGLLLEYVKQQLDASNVLTDAQKQAVLTMVELAPMEASIHKEEIGEKGTLRNSAVLALITQHLSNIHFMLIGVRAEPRLGWKWIPVLERNAWNDVLSRVLSDKVRIEAKNYLWHREVSISHGPKPIPVVTMTAAPKTIAGVFPTREEAQDSHTTEDFS</sequence>
<name>A0ABP0TZ56_9BRYO</name>
<dbReference type="Proteomes" id="UP001497512">
    <property type="component" value="Chromosome 17"/>
</dbReference>
<proteinExistence type="predicted"/>
<gene>
    <name evidence="2" type="ORF">CSSPTR1EN2_LOCUS9490</name>
</gene>
<dbReference type="EMBL" id="OZ019909">
    <property type="protein sequence ID" value="CAK9209051.1"/>
    <property type="molecule type" value="Genomic_DNA"/>
</dbReference>
<evidence type="ECO:0000313" key="2">
    <source>
        <dbReference type="EMBL" id="CAK9209051.1"/>
    </source>
</evidence>
<keyword evidence="1" id="KW-0812">Transmembrane</keyword>
<keyword evidence="1" id="KW-0472">Membrane</keyword>
<accession>A0ABP0TZ56</accession>
<evidence type="ECO:0000313" key="3">
    <source>
        <dbReference type="Proteomes" id="UP001497512"/>
    </source>
</evidence>
<reference evidence="2" key="1">
    <citation type="submission" date="2024-02" db="EMBL/GenBank/DDBJ databases">
        <authorList>
            <consortium name="ELIXIR-Norway"/>
            <consortium name="Elixir Norway"/>
        </authorList>
    </citation>
    <scope>NUCLEOTIDE SEQUENCE</scope>
</reference>
<feature type="transmembrane region" description="Helical" evidence="1">
    <location>
        <begin position="28"/>
        <end position="50"/>
    </location>
</feature>
<keyword evidence="3" id="KW-1185">Reference proteome</keyword>